<evidence type="ECO:0000256" key="3">
    <source>
        <dbReference type="ARBA" id="ARBA00022989"/>
    </source>
</evidence>
<comment type="subcellular location">
    <subcellularLocation>
        <location evidence="1">Membrane</location>
        <topology evidence="1">Multi-pass membrane protein</topology>
    </subcellularLocation>
</comment>
<dbReference type="SUPFAM" id="SSF103473">
    <property type="entry name" value="MFS general substrate transporter"/>
    <property type="match status" value="1"/>
</dbReference>
<dbReference type="WBParaSite" id="PDA_v2.g10328.t1">
    <property type="protein sequence ID" value="PDA_v2.g10328.t1"/>
    <property type="gene ID" value="PDA_v2.g10328"/>
</dbReference>
<evidence type="ECO:0000256" key="6">
    <source>
        <dbReference type="SAM" id="Phobius"/>
    </source>
</evidence>
<name>A0A914NXZ6_9BILA</name>
<dbReference type="GO" id="GO:0022857">
    <property type="term" value="F:transmembrane transporter activity"/>
    <property type="evidence" value="ECO:0007669"/>
    <property type="project" value="TreeGrafter"/>
</dbReference>
<keyword evidence="4 6" id="KW-0472">Membrane</keyword>
<evidence type="ECO:0000256" key="4">
    <source>
        <dbReference type="ARBA" id="ARBA00023136"/>
    </source>
</evidence>
<dbReference type="PANTHER" id="PTHR11662:SF72">
    <property type="entry name" value="MAJOR FACILITATOR SUPERFAMILY (MFS) PROFILE DOMAIN-CONTAINING PROTEIN"/>
    <property type="match status" value="1"/>
</dbReference>
<keyword evidence="3 6" id="KW-1133">Transmembrane helix</keyword>
<evidence type="ECO:0000256" key="1">
    <source>
        <dbReference type="ARBA" id="ARBA00004141"/>
    </source>
</evidence>
<dbReference type="GO" id="GO:0016020">
    <property type="term" value="C:membrane"/>
    <property type="evidence" value="ECO:0007669"/>
    <property type="project" value="UniProtKB-SubCell"/>
</dbReference>
<sequence>MVCIAPRYTSSVASFCRLLGQIAAVASPYMIGYIVQKGTKEEWQIAFYVMTVVLFVCGAAFQFFGSVTVQEWAKAPSPPTSDSRLQPSNGSANAMLLPESGIKINDSEKSDIKIEN</sequence>
<dbReference type="Proteomes" id="UP000887578">
    <property type="component" value="Unplaced"/>
</dbReference>
<reference evidence="8" key="1">
    <citation type="submission" date="2022-11" db="UniProtKB">
        <authorList>
            <consortium name="WormBaseParasite"/>
        </authorList>
    </citation>
    <scope>IDENTIFICATION</scope>
</reference>
<dbReference type="GO" id="GO:0006820">
    <property type="term" value="P:monoatomic anion transport"/>
    <property type="evidence" value="ECO:0007669"/>
    <property type="project" value="TreeGrafter"/>
</dbReference>
<feature type="compositionally biased region" description="Basic and acidic residues" evidence="5">
    <location>
        <begin position="105"/>
        <end position="116"/>
    </location>
</feature>
<dbReference type="InterPro" id="IPR036259">
    <property type="entry name" value="MFS_trans_sf"/>
</dbReference>
<evidence type="ECO:0000256" key="5">
    <source>
        <dbReference type="SAM" id="MobiDB-lite"/>
    </source>
</evidence>
<feature type="region of interest" description="Disordered" evidence="5">
    <location>
        <begin position="76"/>
        <end position="116"/>
    </location>
</feature>
<protein>
    <submittedName>
        <fullName evidence="8">Major facilitator superfamily (MFS) profile domain-containing protein</fullName>
    </submittedName>
</protein>
<evidence type="ECO:0000313" key="7">
    <source>
        <dbReference type="Proteomes" id="UP000887578"/>
    </source>
</evidence>
<accession>A0A914NXZ6</accession>
<dbReference type="AlphaFoldDB" id="A0A914NXZ6"/>
<feature type="compositionally biased region" description="Polar residues" evidence="5">
    <location>
        <begin position="80"/>
        <end position="92"/>
    </location>
</feature>
<dbReference type="Gene3D" id="1.20.1250.20">
    <property type="entry name" value="MFS general substrate transporter like domains"/>
    <property type="match status" value="1"/>
</dbReference>
<dbReference type="PANTHER" id="PTHR11662">
    <property type="entry name" value="SOLUTE CARRIER FAMILY 17"/>
    <property type="match status" value="1"/>
</dbReference>
<evidence type="ECO:0000313" key="8">
    <source>
        <dbReference type="WBParaSite" id="PDA_v2.g10328.t1"/>
    </source>
</evidence>
<keyword evidence="2 6" id="KW-0812">Transmembrane</keyword>
<organism evidence="7 8">
    <name type="scientific">Panagrolaimus davidi</name>
    <dbReference type="NCBI Taxonomy" id="227884"/>
    <lineage>
        <taxon>Eukaryota</taxon>
        <taxon>Metazoa</taxon>
        <taxon>Ecdysozoa</taxon>
        <taxon>Nematoda</taxon>
        <taxon>Chromadorea</taxon>
        <taxon>Rhabditida</taxon>
        <taxon>Tylenchina</taxon>
        <taxon>Panagrolaimomorpha</taxon>
        <taxon>Panagrolaimoidea</taxon>
        <taxon>Panagrolaimidae</taxon>
        <taxon>Panagrolaimus</taxon>
    </lineage>
</organism>
<dbReference type="InterPro" id="IPR050382">
    <property type="entry name" value="MFS_Na/Anion_cotransporter"/>
</dbReference>
<keyword evidence="7" id="KW-1185">Reference proteome</keyword>
<proteinExistence type="predicted"/>
<evidence type="ECO:0000256" key="2">
    <source>
        <dbReference type="ARBA" id="ARBA00022692"/>
    </source>
</evidence>
<feature type="transmembrane region" description="Helical" evidence="6">
    <location>
        <begin position="45"/>
        <end position="64"/>
    </location>
</feature>
<feature type="transmembrane region" description="Helical" evidence="6">
    <location>
        <begin position="12"/>
        <end position="33"/>
    </location>
</feature>